<dbReference type="InParanoid" id="S8ERH5"/>
<reference evidence="2 3" key="1">
    <citation type="journal article" date="2012" name="Science">
        <title>The Paleozoic origin of enzymatic lignin decomposition reconstructed from 31 fungal genomes.</title>
        <authorList>
            <person name="Floudas D."/>
            <person name="Binder M."/>
            <person name="Riley R."/>
            <person name="Barry K."/>
            <person name="Blanchette R.A."/>
            <person name="Henrissat B."/>
            <person name="Martinez A.T."/>
            <person name="Otillar R."/>
            <person name="Spatafora J.W."/>
            <person name="Yadav J.S."/>
            <person name="Aerts A."/>
            <person name="Benoit I."/>
            <person name="Boyd A."/>
            <person name="Carlson A."/>
            <person name="Copeland A."/>
            <person name="Coutinho P.M."/>
            <person name="de Vries R.P."/>
            <person name="Ferreira P."/>
            <person name="Findley K."/>
            <person name="Foster B."/>
            <person name="Gaskell J."/>
            <person name="Glotzer D."/>
            <person name="Gorecki P."/>
            <person name="Heitman J."/>
            <person name="Hesse C."/>
            <person name="Hori C."/>
            <person name="Igarashi K."/>
            <person name="Jurgens J.A."/>
            <person name="Kallen N."/>
            <person name="Kersten P."/>
            <person name="Kohler A."/>
            <person name="Kuees U."/>
            <person name="Kumar T.K.A."/>
            <person name="Kuo A."/>
            <person name="LaButti K."/>
            <person name="Larrondo L.F."/>
            <person name="Lindquist E."/>
            <person name="Ling A."/>
            <person name="Lombard V."/>
            <person name="Lucas S."/>
            <person name="Lundell T."/>
            <person name="Martin R."/>
            <person name="McLaughlin D.J."/>
            <person name="Morgenstern I."/>
            <person name="Morin E."/>
            <person name="Murat C."/>
            <person name="Nagy L.G."/>
            <person name="Nolan M."/>
            <person name="Ohm R.A."/>
            <person name="Patyshakuliyeva A."/>
            <person name="Rokas A."/>
            <person name="Ruiz-Duenas F.J."/>
            <person name="Sabat G."/>
            <person name="Salamov A."/>
            <person name="Samejima M."/>
            <person name="Schmutz J."/>
            <person name="Slot J.C."/>
            <person name="St John F."/>
            <person name="Stenlid J."/>
            <person name="Sun H."/>
            <person name="Sun S."/>
            <person name="Syed K."/>
            <person name="Tsang A."/>
            <person name="Wiebenga A."/>
            <person name="Young D."/>
            <person name="Pisabarro A."/>
            <person name="Eastwood D.C."/>
            <person name="Martin F."/>
            <person name="Cullen D."/>
            <person name="Grigoriev I.V."/>
            <person name="Hibbett D.S."/>
        </authorList>
    </citation>
    <scope>NUCLEOTIDE SEQUENCE</scope>
    <source>
        <strain evidence="3">FP-58527</strain>
    </source>
</reference>
<dbReference type="Proteomes" id="UP000015241">
    <property type="component" value="Unassembled WGS sequence"/>
</dbReference>
<name>S8ERH5_FOMSC</name>
<feature type="compositionally biased region" description="Low complexity" evidence="1">
    <location>
        <begin position="418"/>
        <end position="430"/>
    </location>
</feature>
<accession>S8ERH5</accession>
<feature type="compositionally biased region" description="Basic residues" evidence="1">
    <location>
        <begin position="306"/>
        <end position="317"/>
    </location>
</feature>
<organism evidence="2 3">
    <name type="scientific">Fomitopsis schrenkii</name>
    <name type="common">Brown rot fungus</name>
    <dbReference type="NCBI Taxonomy" id="2126942"/>
    <lineage>
        <taxon>Eukaryota</taxon>
        <taxon>Fungi</taxon>
        <taxon>Dikarya</taxon>
        <taxon>Basidiomycota</taxon>
        <taxon>Agaricomycotina</taxon>
        <taxon>Agaricomycetes</taxon>
        <taxon>Polyporales</taxon>
        <taxon>Fomitopsis</taxon>
    </lineage>
</organism>
<dbReference type="AlphaFoldDB" id="S8ERH5"/>
<evidence type="ECO:0000313" key="2">
    <source>
        <dbReference type="EMBL" id="EPT05589.1"/>
    </source>
</evidence>
<dbReference type="OrthoDB" id="10493976at2759"/>
<evidence type="ECO:0000313" key="3">
    <source>
        <dbReference type="Proteomes" id="UP000015241"/>
    </source>
</evidence>
<sequence>MAVLDIGAFKPCKPTTLDAQYFAAPVDWGLTYPCLAPPARHLVFPFLVMSHVCYAAAVSVVKPDNSLSSPAIFMIQIPSPDGSMLSEDAAVAQIKGNLWIAVGNRIVVAAVAQGQSYPGNTPILRPLRDEDWFYIQYAPILLRSNLFDPHHPDYAEFRKCVSPEIERVIWKFADHARERRDGYLLWRDGRMTPYSHIYDHMAPMRGSSTQAKILSHGTFGVQDGRDGYDVHFNDAMGVNPMDTIGPLPSYDPVGNYESDDSESDDSESGQEPQIEQKPAKSATRGRSAGNKVKREALGGAMVKIPPSRRGRLPRPKKTATTTIAKRARRVLLRKPVSRRVSTTEKTTAARLAANSTSTPTPSPKKPRVATPSPKKPFPGVAPSTAFTPAPSQTSPIRLTRSTTRQGTMTLPSTPPLPARRITAPRSTRAPPAAPVGPQTIGASQGVAGSRRIPASAPPSSQPVAGPSSARMEDFPKIADAASLSGYMLRPRDPQRCYRD</sequence>
<feature type="compositionally biased region" description="Polar residues" evidence="1">
    <location>
        <begin position="384"/>
        <end position="411"/>
    </location>
</feature>
<keyword evidence="3" id="KW-1185">Reference proteome</keyword>
<dbReference type="EMBL" id="KE504123">
    <property type="protein sequence ID" value="EPT05589.1"/>
    <property type="molecule type" value="Genomic_DNA"/>
</dbReference>
<feature type="region of interest" description="Disordered" evidence="1">
    <location>
        <begin position="337"/>
        <end position="475"/>
    </location>
</feature>
<gene>
    <name evidence="2" type="ORF">FOMPIDRAFT_83241</name>
</gene>
<protein>
    <submittedName>
        <fullName evidence="2">Uncharacterized protein</fullName>
    </submittedName>
</protein>
<evidence type="ECO:0000256" key="1">
    <source>
        <dbReference type="SAM" id="MobiDB-lite"/>
    </source>
</evidence>
<feature type="compositionally biased region" description="Acidic residues" evidence="1">
    <location>
        <begin position="257"/>
        <end position="268"/>
    </location>
</feature>
<feature type="region of interest" description="Disordered" evidence="1">
    <location>
        <begin position="242"/>
        <end position="323"/>
    </location>
</feature>
<proteinExistence type="predicted"/>
<dbReference type="HOGENOM" id="CLU_546332_0_0_1"/>